<dbReference type="PANTHER" id="PTHR33343:SF1">
    <property type="entry name" value="LARGE RIBOSOMAL SUBUNIT PROTEIN BL35M"/>
    <property type="match status" value="1"/>
</dbReference>
<evidence type="ECO:0000313" key="5">
    <source>
        <dbReference type="Proteomes" id="UP000268093"/>
    </source>
</evidence>
<protein>
    <recommendedName>
        <fullName evidence="6">50S ribosomal protein L35</fullName>
    </recommendedName>
</protein>
<keyword evidence="3" id="KW-0687">Ribonucleoprotein</keyword>
<comment type="caution">
    <text evidence="4">The sequence shown here is derived from an EMBL/GenBank/DDBJ whole genome shotgun (WGS) entry which is preliminary data.</text>
</comment>
<evidence type="ECO:0000256" key="1">
    <source>
        <dbReference type="ARBA" id="ARBA00006598"/>
    </source>
</evidence>
<dbReference type="PROSITE" id="PS00936">
    <property type="entry name" value="RIBOSOMAL_L35"/>
    <property type="match status" value="1"/>
</dbReference>
<evidence type="ECO:0000313" key="4">
    <source>
        <dbReference type="EMBL" id="RUP25415.1"/>
    </source>
</evidence>
<dbReference type="InterPro" id="IPR001706">
    <property type="entry name" value="Ribosomal_bL35"/>
</dbReference>
<dbReference type="Gene3D" id="4.10.410.60">
    <property type="match status" value="1"/>
</dbReference>
<dbReference type="OrthoDB" id="162638at2759"/>
<dbReference type="Proteomes" id="UP000268093">
    <property type="component" value="Unassembled WGS sequence"/>
</dbReference>
<evidence type="ECO:0000256" key="3">
    <source>
        <dbReference type="ARBA" id="ARBA00023274"/>
    </source>
</evidence>
<evidence type="ECO:0008006" key="6">
    <source>
        <dbReference type="Google" id="ProtNLM"/>
    </source>
</evidence>
<keyword evidence="2" id="KW-0689">Ribosomal protein</keyword>
<sequence>MASLFTSIFTSIATPLTTVASMRRPAFAIASSIPSLMSVRFMSKLKTHSGAKKRFMPISNGNFKRWQVGKRHLNITFSHERIHRLGNSVLATKTQRRMLRRAMPYA</sequence>
<dbReference type="AlphaFoldDB" id="A0A433BGL3"/>
<accession>A0A433BGL3</accession>
<dbReference type="EMBL" id="RBNI01013817">
    <property type="protein sequence ID" value="RUP25415.1"/>
    <property type="molecule type" value="Genomic_DNA"/>
</dbReference>
<gene>
    <name evidence="4" type="ORF">BC936DRAFT_138837</name>
</gene>
<dbReference type="GO" id="GO:0015934">
    <property type="term" value="C:large ribosomal subunit"/>
    <property type="evidence" value="ECO:0007669"/>
    <property type="project" value="TreeGrafter"/>
</dbReference>
<dbReference type="InterPro" id="IPR037229">
    <property type="entry name" value="Ribosomal_bL35_sf"/>
</dbReference>
<dbReference type="Pfam" id="PF01632">
    <property type="entry name" value="Ribosomal_L35p"/>
    <property type="match status" value="1"/>
</dbReference>
<keyword evidence="5" id="KW-1185">Reference proteome</keyword>
<comment type="similarity">
    <text evidence="1">Belongs to the bacterial ribosomal protein bL35 family.</text>
</comment>
<dbReference type="InterPro" id="IPR021137">
    <property type="entry name" value="Ribosomal_bL35-like"/>
</dbReference>
<dbReference type="InterPro" id="IPR018265">
    <property type="entry name" value="Ribosomal_bL35_CS"/>
</dbReference>
<evidence type="ECO:0000256" key="2">
    <source>
        <dbReference type="ARBA" id="ARBA00022980"/>
    </source>
</evidence>
<organism evidence="4 5">
    <name type="scientific">Jimgerdemannia flammicorona</name>
    <dbReference type="NCBI Taxonomy" id="994334"/>
    <lineage>
        <taxon>Eukaryota</taxon>
        <taxon>Fungi</taxon>
        <taxon>Fungi incertae sedis</taxon>
        <taxon>Mucoromycota</taxon>
        <taxon>Mucoromycotina</taxon>
        <taxon>Endogonomycetes</taxon>
        <taxon>Endogonales</taxon>
        <taxon>Endogonaceae</taxon>
        <taxon>Jimgerdemannia</taxon>
    </lineage>
</organism>
<dbReference type="SUPFAM" id="SSF143034">
    <property type="entry name" value="L35p-like"/>
    <property type="match status" value="1"/>
</dbReference>
<dbReference type="GO" id="GO:0006412">
    <property type="term" value="P:translation"/>
    <property type="evidence" value="ECO:0007669"/>
    <property type="project" value="InterPro"/>
</dbReference>
<proteinExistence type="inferred from homology"/>
<dbReference type="GO" id="GO:0003735">
    <property type="term" value="F:structural constituent of ribosome"/>
    <property type="evidence" value="ECO:0007669"/>
    <property type="project" value="InterPro"/>
</dbReference>
<name>A0A433BGL3_9FUNG</name>
<dbReference type="PANTHER" id="PTHR33343">
    <property type="entry name" value="54S RIBOSOMAL PROTEIN BL35M"/>
    <property type="match status" value="1"/>
</dbReference>
<dbReference type="HAMAP" id="MF_00514">
    <property type="entry name" value="Ribosomal_bL35"/>
    <property type="match status" value="1"/>
</dbReference>
<reference evidence="4 5" key="1">
    <citation type="journal article" date="2018" name="New Phytol.">
        <title>Phylogenomics of Endogonaceae and evolution of mycorrhizas within Mucoromycota.</title>
        <authorList>
            <person name="Chang Y."/>
            <person name="Desiro A."/>
            <person name="Na H."/>
            <person name="Sandor L."/>
            <person name="Lipzen A."/>
            <person name="Clum A."/>
            <person name="Barry K."/>
            <person name="Grigoriev I.V."/>
            <person name="Martin F.M."/>
            <person name="Stajich J.E."/>
            <person name="Smith M.E."/>
            <person name="Bonito G."/>
            <person name="Spatafora J.W."/>
        </authorList>
    </citation>
    <scope>NUCLEOTIDE SEQUENCE [LARGE SCALE GENOMIC DNA]</scope>
    <source>
        <strain evidence="4 5">GMNB39</strain>
    </source>
</reference>